<feature type="domain" description="Reverse transcriptase Ty1/copia-type" evidence="1">
    <location>
        <begin position="1"/>
        <end position="145"/>
    </location>
</feature>
<proteinExistence type="predicted"/>
<comment type="caution">
    <text evidence="2">The sequence shown here is derived from an EMBL/GenBank/DDBJ whole genome shotgun (WGS) entry which is preliminary data.</text>
</comment>
<dbReference type="SUPFAM" id="SSF56672">
    <property type="entry name" value="DNA/RNA polymerases"/>
    <property type="match status" value="1"/>
</dbReference>
<dbReference type="PANTHER" id="PTHR11439">
    <property type="entry name" value="GAG-POL-RELATED RETROTRANSPOSON"/>
    <property type="match status" value="1"/>
</dbReference>
<dbReference type="InterPro" id="IPR013103">
    <property type="entry name" value="RVT_2"/>
</dbReference>
<protein>
    <recommendedName>
        <fullName evidence="1">Reverse transcriptase Ty1/copia-type domain-containing protein</fullName>
    </recommendedName>
</protein>
<accession>A0A5N6PL63</accession>
<evidence type="ECO:0000259" key="1">
    <source>
        <dbReference type="Pfam" id="PF07727"/>
    </source>
</evidence>
<dbReference type="AlphaFoldDB" id="A0A5N6PL63"/>
<name>A0A5N6PL63_9ASTR</name>
<keyword evidence="3" id="KW-1185">Reference proteome</keyword>
<dbReference type="EMBL" id="SZYD01000004">
    <property type="protein sequence ID" value="KAD6455147.1"/>
    <property type="molecule type" value="Genomic_DNA"/>
</dbReference>
<evidence type="ECO:0000313" key="2">
    <source>
        <dbReference type="EMBL" id="KAD6455147.1"/>
    </source>
</evidence>
<dbReference type="InterPro" id="IPR043502">
    <property type="entry name" value="DNA/RNA_pol_sf"/>
</dbReference>
<dbReference type="PANTHER" id="PTHR11439:SF521">
    <property type="entry name" value="RNA-DIRECTED DNA POLYMERASE"/>
    <property type="match status" value="1"/>
</dbReference>
<dbReference type="OrthoDB" id="1645289at2759"/>
<sequence length="367" mass="42139">MEQPEGFSAPRQEGKVCKLVKSLYGLKQAPKQWHQKFDQVMLNNGFEINECDKCFYVKNTMRGYVILCLYVDDMLIVGSDDKMIKSTKDMLKARFDMKDMGLADVILGIKINRTQHGLVLSQSHYVDKILEKFNERDTSVAQTPVDTTQHLSKNRGEGVAQLEYSRIIGSLMYLMTCTRPDLAYVVSRLSRYTSNPSSEHWKSMTRLLRYLRYTRNYGLHYDRDPAVIEGYSDANWISDMKDSKSTSGYVFTLDKAGEEAEWLRQFMEDVPGWPKPMSAICIHCDCQSAIGRAQSAMYNGKSRHIRRRHNTIRQLLSMGVISIDYVRSKDNIADPFTKGLSRELVHKSSRGMGLKPFEQVCTKENLS</sequence>
<gene>
    <name evidence="2" type="ORF">E3N88_09853</name>
</gene>
<dbReference type="Proteomes" id="UP000326396">
    <property type="component" value="Linkage Group LG12"/>
</dbReference>
<dbReference type="Pfam" id="PF07727">
    <property type="entry name" value="RVT_2"/>
    <property type="match status" value="1"/>
</dbReference>
<dbReference type="CDD" id="cd09272">
    <property type="entry name" value="RNase_HI_RT_Ty1"/>
    <property type="match status" value="1"/>
</dbReference>
<organism evidence="2 3">
    <name type="scientific">Mikania micrantha</name>
    <name type="common">bitter vine</name>
    <dbReference type="NCBI Taxonomy" id="192012"/>
    <lineage>
        <taxon>Eukaryota</taxon>
        <taxon>Viridiplantae</taxon>
        <taxon>Streptophyta</taxon>
        <taxon>Embryophyta</taxon>
        <taxon>Tracheophyta</taxon>
        <taxon>Spermatophyta</taxon>
        <taxon>Magnoliopsida</taxon>
        <taxon>eudicotyledons</taxon>
        <taxon>Gunneridae</taxon>
        <taxon>Pentapetalae</taxon>
        <taxon>asterids</taxon>
        <taxon>campanulids</taxon>
        <taxon>Asterales</taxon>
        <taxon>Asteraceae</taxon>
        <taxon>Asteroideae</taxon>
        <taxon>Heliantheae alliance</taxon>
        <taxon>Eupatorieae</taxon>
        <taxon>Mikania</taxon>
    </lineage>
</organism>
<evidence type="ECO:0000313" key="3">
    <source>
        <dbReference type="Proteomes" id="UP000326396"/>
    </source>
</evidence>
<reference evidence="2 3" key="1">
    <citation type="submission" date="2019-05" db="EMBL/GenBank/DDBJ databases">
        <title>Mikania micrantha, genome provides insights into the molecular mechanism of rapid growth.</title>
        <authorList>
            <person name="Liu B."/>
        </authorList>
    </citation>
    <scope>NUCLEOTIDE SEQUENCE [LARGE SCALE GENOMIC DNA]</scope>
    <source>
        <strain evidence="2">NLD-2019</strain>
        <tissue evidence="2">Leaf</tissue>
    </source>
</reference>